<evidence type="ECO:0000313" key="1">
    <source>
        <dbReference type="EMBL" id="CCA15070.1"/>
    </source>
</evidence>
<sequence length="61" mass="7242">MNSDHWYLRKLPLHDALEFVITKYHIRVALVRAHEIDLTSITEARYYMLLLGYTSMRSVCS</sequence>
<reference evidence="1" key="2">
    <citation type="submission" date="2011-02" db="EMBL/GenBank/DDBJ databases">
        <authorList>
            <person name="MacLean D."/>
        </authorList>
    </citation>
    <scope>NUCLEOTIDE SEQUENCE</scope>
</reference>
<dbReference type="AlphaFoldDB" id="F0W1Z1"/>
<dbReference type="HOGENOM" id="CLU_2927378_0_0_1"/>
<organism evidence="1">
    <name type="scientific">Albugo laibachii Nc14</name>
    <dbReference type="NCBI Taxonomy" id="890382"/>
    <lineage>
        <taxon>Eukaryota</taxon>
        <taxon>Sar</taxon>
        <taxon>Stramenopiles</taxon>
        <taxon>Oomycota</taxon>
        <taxon>Peronosporomycetes</taxon>
        <taxon>Albuginales</taxon>
        <taxon>Albuginaceae</taxon>
        <taxon>Albugo</taxon>
    </lineage>
</organism>
<protein>
    <submittedName>
        <fullName evidence="1">AlNc14C8G1070 protein</fullName>
    </submittedName>
</protein>
<name>F0W1Z1_9STRA</name>
<proteinExistence type="predicted"/>
<reference evidence="1" key="1">
    <citation type="journal article" date="2011" name="PLoS Biol.">
        <title>Gene gain and loss during evolution of obligate parasitism in the white rust pathogen of Arabidopsis thaliana.</title>
        <authorList>
            <person name="Kemen E."/>
            <person name="Gardiner A."/>
            <person name="Schultz-Larsen T."/>
            <person name="Kemen A.C."/>
            <person name="Balmuth A.L."/>
            <person name="Robert-Seilaniantz A."/>
            <person name="Bailey K."/>
            <person name="Holub E."/>
            <person name="Studholme D.J."/>
            <person name="Maclean D."/>
            <person name="Jones J.D."/>
        </authorList>
    </citation>
    <scope>NUCLEOTIDE SEQUENCE</scope>
</reference>
<gene>
    <name evidence="1" type="primary">AlNc14C8G1070</name>
    <name evidence="1" type="ORF">ALNC14_012130</name>
</gene>
<accession>F0W1Z1</accession>
<dbReference type="EMBL" id="FR824053">
    <property type="protein sequence ID" value="CCA15070.1"/>
    <property type="molecule type" value="Genomic_DNA"/>
</dbReference>